<dbReference type="EMBL" id="FOKK01000008">
    <property type="protein sequence ID" value="SFB36923.1"/>
    <property type="molecule type" value="Genomic_DNA"/>
</dbReference>
<dbReference type="OrthoDB" id="9759749at2"/>
<dbReference type="GO" id="GO:0016811">
    <property type="term" value="F:hydrolase activity, acting on carbon-nitrogen (but not peptide) bonds, in linear amides"/>
    <property type="evidence" value="ECO:0007669"/>
    <property type="project" value="TreeGrafter"/>
</dbReference>
<keyword evidence="2" id="KW-1185">Reference proteome</keyword>
<evidence type="ECO:0000313" key="2">
    <source>
        <dbReference type="Proteomes" id="UP000198790"/>
    </source>
</evidence>
<dbReference type="SUPFAM" id="SSF102588">
    <property type="entry name" value="LmbE-like"/>
    <property type="match status" value="1"/>
</dbReference>
<accession>A0A1I1AKQ2</accession>
<dbReference type="InterPro" id="IPR024078">
    <property type="entry name" value="LmbE-like_dom_sf"/>
</dbReference>
<reference evidence="1 2" key="1">
    <citation type="submission" date="2016-10" db="EMBL/GenBank/DDBJ databases">
        <authorList>
            <person name="de Groot N.N."/>
        </authorList>
    </citation>
    <scope>NUCLEOTIDE SEQUENCE [LARGE SCALE GENOMIC DNA]</scope>
    <source>
        <strain evidence="1 2">DSM 23399</strain>
    </source>
</reference>
<dbReference type="Gene3D" id="3.40.50.10320">
    <property type="entry name" value="LmbE-like"/>
    <property type="match status" value="1"/>
</dbReference>
<dbReference type="STRING" id="237018.SAMN04489723_108102"/>
<organism evidence="1 2">
    <name type="scientific">Algoriphagus aquimarinus</name>
    <dbReference type="NCBI Taxonomy" id="237018"/>
    <lineage>
        <taxon>Bacteria</taxon>
        <taxon>Pseudomonadati</taxon>
        <taxon>Bacteroidota</taxon>
        <taxon>Cytophagia</taxon>
        <taxon>Cytophagales</taxon>
        <taxon>Cyclobacteriaceae</taxon>
        <taxon>Algoriphagus</taxon>
    </lineage>
</organism>
<name>A0A1I1AKQ2_9BACT</name>
<dbReference type="Pfam" id="PF02585">
    <property type="entry name" value="PIG-L"/>
    <property type="match status" value="1"/>
</dbReference>
<dbReference type="InterPro" id="IPR003737">
    <property type="entry name" value="GlcNAc_PI_deacetylase-related"/>
</dbReference>
<proteinExistence type="predicted"/>
<protein>
    <submittedName>
        <fullName evidence="1">N-acetylglucosaminyl deacetylase, LmbE family</fullName>
    </submittedName>
</protein>
<gene>
    <name evidence="1" type="ORF">SAMN04489723_108102</name>
</gene>
<evidence type="ECO:0000313" key="1">
    <source>
        <dbReference type="EMBL" id="SFB36923.1"/>
    </source>
</evidence>
<dbReference type="InterPro" id="IPR029062">
    <property type="entry name" value="Class_I_gatase-like"/>
</dbReference>
<sequence length="818" mass="91671">MTKPVLLRSLAALYFSLISLICFSQTIPSSEIYHQLLQLKETKRVLYIAAHPDDENTRLIAALGNGEHVQVAYLSLTRGDGGQNLLGKELGIELGQIRTQELLRARETDGGRQFFTRAMDFGYSKNPDETLQNWDKQKVLSDVVWVVRNFRPDIIITRFNTIPGGNHGHHTTSAILAEEAFELAADANAFPEQLKHVETWQPRRIFWNSYNFGGEFKASETEKYAVFEVGGFNSLLGETYSQIAANSRTMHKSQGFGATAGVGKAEDHLQFIKGESFDKSAFEGIPDRWKEIPGGVEIESMIQSAIEKFDFKNPPVNLKSLMEIRSKLLALDSKTSWVLEKKAKLDELIFEVLGLNMEFVTNQELGFAGEKIKANLVFSNPSVVLISDVSLKLNGIDYHANSKTVDNNKPLQVPVEFNISEKAPLSQPYWLENPVVDAIYDVKDQHMIGKPFNDMKVGGDLTFKINLQTFKVSIPLEYKYNDQVDGEVKQPFTIVPEIDLEVSDENVFLISGVNPIVTVTVNFSGDIKKGELTFKNLKKSEFEIVGTEDNISQKKKVYSVSFKLNKNEKREVVAQFTTADKKVYDQITHRISYKHIPNLTYFSPASMNLIQEDWKVSGAKIGYIMGAGDDVPAVLSSLGYQVTQVSDFSLTNLSQFKSIVVGIRAYNTNTELAANQQNLMAYVENGGTVVVQYNVSRPLLIEKLGPYPFDISRDRVTVEDSPFTADWNHPILAGPNKITDTDFDGWIQERGLYFETDIAPEYSTPLTFQDPGEDPLNGSLIYAKYGKGTYIYTGISFFRELPAGVPGATKLFINLIEQ</sequence>
<dbReference type="PANTHER" id="PTHR12993">
    <property type="entry name" value="N-ACETYLGLUCOSAMINYL-PHOSPHATIDYLINOSITOL DE-N-ACETYLASE-RELATED"/>
    <property type="match status" value="1"/>
</dbReference>
<dbReference type="Proteomes" id="UP000198790">
    <property type="component" value="Unassembled WGS sequence"/>
</dbReference>
<dbReference type="AlphaFoldDB" id="A0A1I1AKQ2"/>
<dbReference type="PANTHER" id="PTHR12993:SF11">
    <property type="entry name" value="N-ACETYLGLUCOSAMINYL-PHOSPHATIDYLINOSITOL DE-N-ACETYLASE"/>
    <property type="match status" value="1"/>
</dbReference>
<dbReference type="RefSeq" id="WP_092897736.1">
    <property type="nucleotide sequence ID" value="NZ_FOKK01000008.1"/>
</dbReference>
<dbReference type="SUPFAM" id="SSF52317">
    <property type="entry name" value="Class I glutamine amidotransferase-like"/>
    <property type="match status" value="1"/>
</dbReference>